<sequence>MYKLVPTPYFAKQFKKLDKFTQKQIKSYLENIVNNPRAKGKMLIANRSGQWRYRIGSYRVIVNIQDEELIILALEVGHRKEIYK</sequence>
<evidence type="ECO:0000256" key="1">
    <source>
        <dbReference type="ARBA" id="ARBA00006226"/>
    </source>
</evidence>
<accession>D0GPP1</accession>
<dbReference type="RefSeq" id="WP_006808453.1">
    <property type="nucleotide sequence ID" value="NZ_ADAD01000199.1"/>
</dbReference>
<dbReference type="Gene3D" id="3.30.2310.20">
    <property type="entry name" value="RelE-like"/>
    <property type="match status" value="1"/>
</dbReference>
<gene>
    <name evidence="3" type="ORF">HMPREF0554_2276</name>
</gene>
<dbReference type="Pfam" id="PF05016">
    <property type="entry name" value="ParE_toxin"/>
    <property type="match status" value="1"/>
</dbReference>
<dbReference type="Proteomes" id="UP000004226">
    <property type="component" value="Unassembled WGS sequence"/>
</dbReference>
<dbReference type="InterPro" id="IPR035093">
    <property type="entry name" value="RelE/ParE_toxin_dom_sf"/>
</dbReference>
<keyword evidence="4" id="KW-1185">Reference proteome</keyword>
<dbReference type="InterPro" id="IPR007712">
    <property type="entry name" value="RelE/ParE_toxin"/>
</dbReference>
<dbReference type="EMBL" id="ADAD01000199">
    <property type="protein sequence ID" value="EEY33939.1"/>
    <property type="molecule type" value="Genomic_DNA"/>
</dbReference>
<dbReference type="eggNOG" id="COG2026">
    <property type="taxonomic scope" value="Bacteria"/>
</dbReference>
<comment type="caution">
    <text evidence="3">The sequence shown here is derived from an EMBL/GenBank/DDBJ whole genome shotgun (WGS) entry which is preliminary data.</text>
</comment>
<evidence type="ECO:0000313" key="3">
    <source>
        <dbReference type="EMBL" id="EEY33939.1"/>
    </source>
</evidence>
<dbReference type="PANTHER" id="PTHR35601">
    <property type="entry name" value="TOXIN RELE"/>
    <property type="match status" value="1"/>
</dbReference>
<dbReference type="NCBIfam" id="TIGR02385">
    <property type="entry name" value="RelE_StbE"/>
    <property type="match status" value="1"/>
</dbReference>
<protein>
    <submittedName>
        <fullName evidence="3">Addiction module toxin, RelE/StbE family</fullName>
    </submittedName>
</protein>
<evidence type="ECO:0000313" key="4">
    <source>
        <dbReference type="Proteomes" id="UP000004226"/>
    </source>
</evidence>
<keyword evidence="2" id="KW-1277">Toxin-antitoxin system</keyword>
<evidence type="ECO:0000256" key="2">
    <source>
        <dbReference type="ARBA" id="ARBA00022649"/>
    </source>
</evidence>
<proteinExistence type="inferred from homology"/>
<name>D0GPP1_9FUSO</name>
<reference evidence="3 4" key="1">
    <citation type="submission" date="2009-10" db="EMBL/GenBank/DDBJ databases">
        <authorList>
            <person name="Harkins D.M."/>
            <person name="Madupu R."/>
            <person name="Durkin A.S."/>
            <person name="Torralba M."/>
            <person name="Methe B."/>
            <person name="Sutton G.G."/>
            <person name="Strausberg R.L."/>
            <person name="Nelson K.E."/>
        </authorList>
    </citation>
    <scope>NUCLEOTIDE SEQUENCE [LARGE SCALE GENOMIC DNA]</scope>
    <source>
        <strain evidence="3 4">F0264</strain>
    </source>
</reference>
<organism evidence="3 4">
    <name type="scientific">Pseudoleptotrichia goodfellowii F0264</name>
    <dbReference type="NCBI Taxonomy" id="596323"/>
    <lineage>
        <taxon>Bacteria</taxon>
        <taxon>Fusobacteriati</taxon>
        <taxon>Fusobacteriota</taxon>
        <taxon>Fusobacteriia</taxon>
        <taxon>Fusobacteriales</taxon>
        <taxon>Leptotrichiaceae</taxon>
        <taxon>Pseudoleptotrichia</taxon>
    </lineage>
</organism>
<dbReference type="PANTHER" id="PTHR35601:SF1">
    <property type="entry name" value="TOXIN RELE"/>
    <property type="match status" value="1"/>
</dbReference>
<dbReference type="AlphaFoldDB" id="D0GPP1"/>
<comment type="similarity">
    <text evidence="1">Belongs to the RelE toxin family.</text>
</comment>
<dbReference type="SUPFAM" id="SSF143011">
    <property type="entry name" value="RelE-like"/>
    <property type="match status" value="1"/>
</dbReference>